<dbReference type="PANTHER" id="PTHR44281">
    <property type="entry name" value="SPINDLE ASSEMBLY ABNORMAL PROTEIN 6 HOMOLOG"/>
    <property type="match status" value="1"/>
</dbReference>
<feature type="coiled-coil region" evidence="6">
    <location>
        <begin position="389"/>
        <end position="437"/>
    </location>
</feature>
<evidence type="ECO:0000256" key="1">
    <source>
        <dbReference type="ARBA" id="ARBA00004300"/>
    </source>
</evidence>
<comment type="subcellular location">
    <subcellularLocation>
        <location evidence="1">Cytoplasm</location>
        <location evidence="1">Cytoskeleton</location>
        <location evidence="1">Microtubule organizing center</location>
        <location evidence="1">Centrosome</location>
    </subcellularLocation>
</comment>
<evidence type="ECO:0000259" key="7">
    <source>
        <dbReference type="Pfam" id="PF16531"/>
    </source>
</evidence>
<accession>A0A5E4PWM2</accession>
<keyword evidence="9" id="KW-1185">Reference proteome</keyword>
<feature type="coiled-coil region" evidence="6">
    <location>
        <begin position="312"/>
        <end position="339"/>
    </location>
</feature>
<evidence type="ECO:0000256" key="6">
    <source>
        <dbReference type="SAM" id="Coils"/>
    </source>
</evidence>
<feature type="coiled-coil region" evidence="6">
    <location>
        <begin position="163"/>
        <end position="248"/>
    </location>
</feature>
<name>A0A5E4PWM2_9NEOP</name>
<dbReference type="InterPro" id="IPR032396">
    <property type="entry name" value="SAS-6_N"/>
</dbReference>
<dbReference type="EMBL" id="FZQP02000515">
    <property type="protein sequence ID" value="VVC89320.1"/>
    <property type="molecule type" value="Genomic_DNA"/>
</dbReference>
<dbReference type="Proteomes" id="UP000324832">
    <property type="component" value="Unassembled WGS sequence"/>
</dbReference>
<protein>
    <recommendedName>
        <fullName evidence="7">Spindle assembly abnormal protein 6 N-terminal domain-containing protein</fullName>
    </recommendedName>
</protein>
<keyword evidence="3 6" id="KW-0175">Coiled coil</keyword>
<reference evidence="8 9" key="1">
    <citation type="submission" date="2017-07" db="EMBL/GenBank/DDBJ databases">
        <authorList>
            <person name="Talla V."/>
            <person name="Backstrom N."/>
        </authorList>
    </citation>
    <scope>NUCLEOTIDE SEQUENCE [LARGE SCALE GENOMIC DNA]</scope>
</reference>
<proteinExistence type="predicted"/>
<organism evidence="8 9">
    <name type="scientific">Leptidea sinapis</name>
    <dbReference type="NCBI Taxonomy" id="189913"/>
    <lineage>
        <taxon>Eukaryota</taxon>
        <taxon>Metazoa</taxon>
        <taxon>Ecdysozoa</taxon>
        <taxon>Arthropoda</taxon>
        <taxon>Hexapoda</taxon>
        <taxon>Insecta</taxon>
        <taxon>Pterygota</taxon>
        <taxon>Neoptera</taxon>
        <taxon>Endopterygota</taxon>
        <taxon>Lepidoptera</taxon>
        <taxon>Glossata</taxon>
        <taxon>Ditrysia</taxon>
        <taxon>Papilionoidea</taxon>
        <taxon>Pieridae</taxon>
        <taxon>Dismorphiinae</taxon>
        <taxon>Leptidea</taxon>
    </lineage>
</organism>
<feature type="domain" description="Spindle assembly abnormal protein 6 N-terminal" evidence="7">
    <location>
        <begin position="27"/>
        <end position="121"/>
    </location>
</feature>
<keyword evidence="2" id="KW-0963">Cytoplasm</keyword>
<sequence>MIHRGKYYISFKRGYEESRKDITISVDKLFDRDTLRLTLSDDEDPTFLCRIQLTRCDYEELKKQQGLLIDYDNFPSQVVRLLQQCTANNMFLILHHVNSGHYNFEIVEHNEFKRLVHLSLRTGPACDDDIKQHMAETINELKKSLSTVKCSAANNESMWSDKCLKFESRLKELTMILAKMEEDKLTRESEYQEALKLEKDKLAQEKAHLLKTADLSEKNILANYQENLTKKEKQIDELRCSCSQLRDKLCHLECQLSEKNQTSNMLEKEVQKSHIEAATLRAKNATLERDIIDRDKQILQLNTRCASVDKILNENSNTIKELNEQIHALKMDKNSLERRLDLSESLSNKNNEALQSTTDQLLKANQIISKQNQDLIQMKDKLVCRTAIALEQEKVIERNVQEIQELNSKVSSAREDLDKMKKEFDSLKEKYELSEIALKDKDETIRNNNLVIQWLHKKMEDNGNNMTDRHKTGLVNVASSTPYFLNKNNSELHESENNIIL</sequence>
<evidence type="ECO:0000256" key="2">
    <source>
        <dbReference type="ARBA" id="ARBA00022490"/>
    </source>
</evidence>
<gene>
    <name evidence="8" type="ORF">LSINAPIS_LOCUS2470</name>
</gene>
<evidence type="ECO:0000313" key="9">
    <source>
        <dbReference type="Proteomes" id="UP000324832"/>
    </source>
</evidence>
<dbReference type="AlphaFoldDB" id="A0A5E4PWM2"/>
<keyword evidence="4" id="KW-0206">Cytoskeleton</keyword>
<dbReference type="GO" id="GO:0005813">
    <property type="term" value="C:centrosome"/>
    <property type="evidence" value="ECO:0007669"/>
    <property type="project" value="UniProtKB-SubCell"/>
</dbReference>
<evidence type="ECO:0000313" key="8">
    <source>
        <dbReference type="EMBL" id="VVC89320.1"/>
    </source>
</evidence>
<evidence type="ECO:0000256" key="5">
    <source>
        <dbReference type="ARBA" id="ARBA00023306"/>
    </source>
</evidence>
<dbReference type="PANTHER" id="PTHR44281:SF2">
    <property type="entry name" value="SPINDLE ASSEMBLY ABNORMAL PROTEIN 6 HOMOLOG"/>
    <property type="match status" value="1"/>
</dbReference>
<evidence type="ECO:0000256" key="3">
    <source>
        <dbReference type="ARBA" id="ARBA00023054"/>
    </source>
</evidence>
<dbReference type="InterPro" id="IPR038558">
    <property type="entry name" value="SAS-6_N_sf"/>
</dbReference>
<keyword evidence="5" id="KW-0131">Cell cycle</keyword>
<evidence type="ECO:0000256" key="4">
    <source>
        <dbReference type="ARBA" id="ARBA00023212"/>
    </source>
</evidence>
<dbReference type="Pfam" id="PF16531">
    <property type="entry name" value="SAS-6_N"/>
    <property type="match status" value="1"/>
</dbReference>
<dbReference type="Gene3D" id="2.170.210.20">
    <property type="entry name" value="Spindle assembly abnormal protein 6, N-terminal domain"/>
    <property type="match status" value="1"/>
</dbReference>